<dbReference type="Pfam" id="PF25794">
    <property type="entry name" value="SACS"/>
    <property type="match status" value="1"/>
</dbReference>
<protein>
    <submittedName>
        <fullName evidence="4">Wu:fj29h11</fullName>
    </submittedName>
</protein>
<organism evidence="4 5">
    <name type="scientific">Paramormyrops kingsleyae</name>
    <dbReference type="NCBI Taxonomy" id="1676925"/>
    <lineage>
        <taxon>Eukaryota</taxon>
        <taxon>Metazoa</taxon>
        <taxon>Chordata</taxon>
        <taxon>Craniata</taxon>
        <taxon>Vertebrata</taxon>
        <taxon>Euteleostomi</taxon>
        <taxon>Actinopterygii</taxon>
        <taxon>Neopterygii</taxon>
        <taxon>Teleostei</taxon>
        <taxon>Osteoglossocephala</taxon>
        <taxon>Osteoglossomorpha</taxon>
        <taxon>Osteoglossiformes</taxon>
        <taxon>Mormyridae</taxon>
        <taxon>Paramormyrops</taxon>
    </lineage>
</organism>
<dbReference type="InterPro" id="IPR036890">
    <property type="entry name" value="HATPase_C_sf"/>
</dbReference>
<name>A0A3B3RWP0_9TELE</name>
<dbReference type="InterPro" id="IPR052957">
    <property type="entry name" value="Auxin_embryo_med"/>
</dbReference>
<dbReference type="GeneTree" id="ENSGT00940000169412"/>
<evidence type="ECO:0000313" key="4">
    <source>
        <dbReference type="Ensembl" id="ENSPKIP00000022914.1"/>
    </source>
</evidence>
<dbReference type="InterPro" id="IPR041966">
    <property type="entry name" value="LOTUS-like"/>
</dbReference>
<evidence type="ECO:0000256" key="1">
    <source>
        <dbReference type="ARBA" id="ARBA00022782"/>
    </source>
</evidence>
<sequence length="2749" mass="311665">MLGHTPEGVELSELRSRYRELYGRRLILSRYGLRGLEQLLVLLGDRVHVERVRDKNVLKRTSDSHPGGFCDLREESKTNRVVRTILDRMSFLLLASIGELMSVFLFTAVKMEKARCDVIDLLKLHPEGIPFKNLPIEFKQKYNRELQVSKLGFSSLPLFLYTMREQLYLKNDVVFLNSYQTSDPVKMEKARCDVIDLLKLHPKGIPINNLPIEFKRKYGRKLKVSKLGFSSVLAFLHVMSDKLCLKNDVVFLKSNQTSDPTQGAPNPKDRATPPSAEAGASNMAGGYTVSARPPVAQGPLLQLPLVAVPVGLSHSDFPVLGSNPPKTQGAPRKADSTVVFRDAFHSRLREEHSAHVRATEEVEELCKERKRGRVPNVEEVNSRAEELIRAIAAEGELVTVDKVVSRLCKYYQVQSLRPINPIWQLPAVMDLHRTVREVDMFIKSAEAVQSICTLYEMGQALAGLKNKKRFEELNLGPLCRIPLIRRIFQVDATTRDDDIVTIETVDILKVSDVPRRSKSKIDLVEFLKHLADQYNCDSPYKLGIRIQGLGLPISTLTKARSSEYLMMDRAKVTLQREIEEEVADKMRKMKKSILDPAQASVPFSSVGSLELRKKYVSQTAAEAVLMVFTNAEGVFSAKMTKYVQDFLLRVSSDRLTTALFQLAICCGSLEVPQDLVAKEKSCKSCKSCTGIKQGQEESTILPPSEGMLSAVKLYFQESFSSLRGVLSLALLSRQEKKLVDHFKFREFTQLKQGTFLEFLVKHAQVLQEAGGSIIHLGSQDYSSCGFRPSQQDVYEFIKQCGVEDQDRIPCIEHALRSHYKLRDSRDLGYGQLSTQVDMVRRQKGLSDHVRESPVRYESPLFIRDFRGGVMEAVGLLGAVTREQALSSLVSAPLLEDLAEWSQWELVFQPQLGPLKDFMESNSGTNLIKTELAALETKPGVLLRISTSTGDMLFSEAAEALDPVGTAGHLVSIVVADGIANAPVALLANHMESSLATAVTREDDGTNSSKTVAKFILDCILRIPTRICKALLTQVFLEPLSRVLGQAKSKAVLLQTAKADWRHLNRLHHVGILLGMTDWVKDFHSKLSPPQSKIIPPLVKKLRRMSTKSCFFQMIIPKDAAAFALKMPSLLNGHAEDDEDSEEKFELVTGRDEKMYASCEDVSDAPQDVGIEGSAEDGQSREDLSQVDGQLSRRRVIIENIRKNEFGIGVELNEEGEQLMKVHQERLGRSLDRLSAELYSKDTHFVLELIQNADDNSYSSNVQPALAFVIEKDCIVILNNENGFEEQNIRAICDVGRSTKGKHKYGYIGQKGIGFKSVFKVTDCPEIHSNDFHLRFEKNSGPMGYILPHWVEEEKVVDTNMKELKNWNTKIFLPLRSKSYQTRNLFHDVDPSLLLFLHRLRSITIINQGEGHVVSMTRRDLSHMVSEVQHSDGVERWLVVKRMLFPNKIKEDVESTELALAFRLNEDSSPDGKFQPEKQPVFAFLPLRSFGFRFIIQGDFDIPSSREDVDRDSGWNQWLRSQIPQLFLHAMDVFTEHPEFSGLQGLCRFLQFVPLPDEILDFFSPVASQIIQLLKGKACLPTTEHGEVEFKLPSQIAATQDPLIQEAIGEDMLQRHLNLSYMHPTLQSVLPQSLISALGVHRLRGQDVATVTRAMTTELFRSTGTWSDANLKEVAKLLVCNFRALEQDYGEAGTILEVLRDIPFIPLADGRVVSLREEGVFFPLMDPKNTDIEALYKDLSTISPQLLDCLDPLGNSLVVELLKRLNVHQLEPQKVLQEHIYPLLKSGAWKMKQEDIIISYVVFIKQHSQNQDYRTLDEFIPVLTNKGFLCARKAKVQFSKEYGNIDLPTKLPGVDWILLDTCYLQADKDPGGWKEFFSSLGVRDLLIFNKEQLSMSSQDLSATPWAKEADLCHLSGGMFIIEDYQCAEFHSLVTADHLPDQVKLQQRHELLNLLEKNWDTGYDSLSVLDNGQQLRETHSSFCYYLTQLPWVPAFRQLPGRHDKPSVNYLRPNSVYLNSDEVNGLLGIHVNYIHHMRPSEFTRYIGMKHCVSLDELISHLKTWCTKTVDGDSGELEGAWFTTTVEHVYNVYSYLLENLYGSKLKTLFQETPAVFVECEREDEWSSGRFYLLKDLCWNDPTGMFRRYKECIRESEQEVQEPRVLAPFYTNMTGILGVEPNPSMKQYVDLLQVICSSFLPNADVLQDISVIFAKLADKCKKSQSEEQENDVQLDSNYCSSLREMLKDKKVFPTKSTSWMTLARNPLIPDDKTLEKVFRSYSNVCLLNLPPPNKPKTRSAQEKQVTFSDQDRALFLNICKVKKLSECITTEPQTENYRPCPALQTEVRRLVPYIQRYLFHHEENAYCELQDGGIAQLIKALSFGQVGKLYIQYQLSIPNEEPIFEKEDAICLLKDKKELYIQKDHLSTKLDICRELVKLFSTESSNGKELQDFLEGLISNLVFCKQDEGDLKRFLQRWDIKELPGSEEKWEVPQPLEIKPEPLAPSIVEEQRKVEQTDGEDTLACWPPKASLHKNPGSHTDLWNALLLALTRSCPVSRNTSTDKPPEHGGAGSRVFQGNGAIERGPMALDTPVWSNPLPPESVLEDLVLDCSRPNTVEFPEDKSDNREIGEWGELLVNAFLTHWKESGSPSGPKDIMWYNREGEGGQPFDFKVTFSTEDSGLHEVFVEVKSTVKSEKHFIRLSANELDLALKEKERYHIYRVYNAGDSQNVRLCRIKNLAQHLHSKELELFLFV</sequence>
<feature type="region of interest" description="Disordered" evidence="2">
    <location>
        <begin position="256"/>
        <end position="283"/>
    </location>
</feature>
<feature type="region of interest" description="Disordered" evidence="2">
    <location>
        <begin position="1161"/>
        <end position="1186"/>
    </location>
</feature>
<dbReference type="GO" id="GO:0030154">
    <property type="term" value="P:cell differentiation"/>
    <property type="evidence" value="ECO:0007669"/>
    <property type="project" value="UniProtKB-KW"/>
</dbReference>
<dbReference type="Gene3D" id="3.30.565.10">
    <property type="entry name" value="Histidine kinase-like ATPase, C-terminal domain"/>
    <property type="match status" value="1"/>
</dbReference>
<dbReference type="PANTHER" id="PTHR32387:SF0">
    <property type="entry name" value="PROTEIN NO VEIN"/>
    <property type="match status" value="1"/>
</dbReference>
<keyword evidence="1" id="KW-0221">Differentiation</keyword>
<dbReference type="Ensembl" id="ENSPKIT00000003586.1">
    <property type="protein sequence ID" value="ENSPKIP00000022914.1"/>
    <property type="gene ID" value="ENSPKIG00000006678.1"/>
</dbReference>
<dbReference type="Pfam" id="PF13020">
    <property type="entry name" value="NOV_C"/>
    <property type="match status" value="1"/>
</dbReference>
<dbReference type="InterPro" id="IPR058210">
    <property type="entry name" value="SACS/Nov_dom"/>
</dbReference>
<keyword evidence="5" id="KW-1185">Reference proteome</keyword>
<feature type="domain" description="HTH OST-type" evidence="3">
    <location>
        <begin position="1"/>
        <end position="63"/>
    </location>
</feature>
<dbReference type="InterPro" id="IPR025605">
    <property type="entry name" value="OST-HTH/LOTUS_dom"/>
</dbReference>
<evidence type="ECO:0000256" key="2">
    <source>
        <dbReference type="SAM" id="MobiDB-lite"/>
    </source>
</evidence>
<dbReference type="CDD" id="cd08824">
    <property type="entry name" value="LOTUS"/>
    <property type="match status" value="2"/>
</dbReference>
<evidence type="ECO:0000259" key="3">
    <source>
        <dbReference type="PROSITE" id="PS51644"/>
    </source>
</evidence>
<accession>A0A3B3RWP0</accession>
<reference evidence="4" key="1">
    <citation type="submission" date="2025-08" db="UniProtKB">
        <authorList>
            <consortium name="Ensembl"/>
        </authorList>
    </citation>
    <scope>IDENTIFICATION</scope>
</reference>
<dbReference type="Gene3D" id="3.30.420.610">
    <property type="entry name" value="LOTUS domain-like"/>
    <property type="match status" value="3"/>
</dbReference>
<reference evidence="4" key="2">
    <citation type="submission" date="2025-09" db="UniProtKB">
        <authorList>
            <consortium name="Ensembl"/>
        </authorList>
    </citation>
    <scope>IDENTIFICATION</scope>
</reference>
<feature type="domain" description="HTH OST-type" evidence="3">
    <location>
        <begin position="186"/>
        <end position="266"/>
    </location>
</feature>
<dbReference type="SUPFAM" id="SSF55874">
    <property type="entry name" value="ATPase domain of HSP90 chaperone/DNA topoisomerase II/histidine kinase"/>
    <property type="match status" value="1"/>
</dbReference>
<dbReference type="PROSITE" id="PS51644">
    <property type="entry name" value="HTH_OST"/>
    <property type="match status" value="3"/>
</dbReference>
<dbReference type="STRING" id="1676925.ENSPKIP00000022914"/>
<dbReference type="InterPro" id="IPR024975">
    <property type="entry name" value="NOV_C"/>
</dbReference>
<evidence type="ECO:0000313" key="5">
    <source>
        <dbReference type="Proteomes" id="UP000261540"/>
    </source>
</evidence>
<proteinExistence type="predicted"/>
<dbReference type="PANTHER" id="PTHR32387">
    <property type="entry name" value="WU:FJ29H11"/>
    <property type="match status" value="1"/>
</dbReference>
<dbReference type="NCBIfam" id="NF047352">
    <property type="entry name" value="P_loop_sacsin"/>
    <property type="match status" value="1"/>
</dbReference>
<dbReference type="Proteomes" id="UP000261540">
    <property type="component" value="Unplaced"/>
</dbReference>
<feature type="domain" description="HTH OST-type" evidence="3">
    <location>
        <begin position="110"/>
        <end position="185"/>
    </location>
</feature>
<dbReference type="Pfam" id="PF12872">
    <property type="entry name" value="OST-HTH"/>
    <property type="match status" value="3"/>
</dbReference>